<comment type="pathway">
    <text evidence="1">Carbohydrate acid metabolism.</text>
</comment>
<dbReference type="Pfam" id="PF13671">
    <property type="entry name" value="AAA_33"/>
    <property type="match status" value="1"/>
</dbReference>
<evidence type="ECO:0000313" key="12">
    <source>
        <dbReference type="Proteomes" id="UP000316798"/>
    </source>
</evidence>
<proteinExistence type="inferred from homology"/>
<dbReference type="GO" id="GO:0046316">
    <property type="term" value="F:gluconokinase activity"/>
    <property type="evidence" value="ECO:0007669"/>
    <property type="project" value="UniProtKB-EC"/>
</dbReference>
<protein>
    <recommendedName>
        <fullName evidence="3 10">Gluconokinase</fullName>
        <ecNumber evidence="3 10">2.7.1.12</ecNumber>
    </recommendedName>
</protein>
<dbReference type="Proteomes" id="UP000316798">
    <property type="component" value="Chromosome"/>
</dbReference>
<evidence type="ECO:0000256" key="8">
    <source>
        <dbReference type="ARBA" id="ARBA00023064"/>
    </source>
</evidence>
<dbReference type="FunFam" id="3.40.50.300:FF:000522">
    <property type="entry name" value="Gluconokinase"/>
    <property type="match status" value="1"/>
</dbReference>
<dbReference type="GO" id="GO:0005737">
    <property type="term" value="C:cytoplasm"/>
    <property type="evidence" value="ECO:0007669"/>
    <property type="project" value="TreeGrafter"/>
</dbReference>
<gene>
    <name evidence="11" type="ORF">EUB48_02570</name>
</gene>
<organism evidence="11 12">
    <name type="scientific">Rhodoferax sediminis</name>
    <dbReference type="NCBI Taxonomy" id="2509614"/>
    <lineage>
        <taxon>Bacteria</taxon>
        <taxon>Pseudomonadati</taxon>
        <taxon>Pseudomonadota</taxon>
        <taxon>Betaproteobacteria</taxon>
        <taxon>Burkholderiales</taxon>
        <taxon>Comamonadaceae</taxon>
        <taxon>Rhodoferax</taxon>
    </lineage>
</organism>
<comment type="catalytic activity">
    <reaction evidence="9 10">
        <text>D-gluconate + ATP = 6-phospho-D-gluconate + ADP + H(+)</text>
        <dbReference type="Rhea" id="RHEA:19433"/>
        <dbReference type="ChEBI" id="CHEBI:15378"/>
        <dbReference type="ChEBI" id="CHEBI:18391"/>
        <dbReference type="ChEBI" id="CHEBI:30616"/>
        <dbReference type="ChEBI" id="CHEBI:58759"/>
        <dbReference type="ChEBI" id="CHEBI:456216"/>
        <dbReference type="EC" id="2.7.1.12"/>
    </reaction>
</comment>
<dbReference type="InterPro" id="IPR027417">
    <property type="entry name" value="P-loop_NTPase"/>
</dbReference>
<dbReference type="AlphaFoldDB" id="A0A515DGT9"/>
<accession>A0A515DGT9</accession>
<dbReference type="KEGG" id="rhf:EUB48_02570"/>
<keyword evidence="5 10" id="KW-0547">Nucleotide-binding</keyword>
<evidence type="ECO:0000256" key="3">
    <source>
        <dbReference type="ARBA" id="ARBA00012054"/>
    </source>
</evidence>
<dbReference type="PANTHER" id="PTHR43442:SF3">
    <property type="entry name" value="GLUCONOKINASE-RELATED"/>
    <property type="match status" value="1"/>
</dbReference>
<dbReference type="OrthoDB" id="9795716at2"/>
<keyword evidence="4 10" id="KW-0808">Transferase</keyword>
<dbReference type="SUPFAM" id="SSF52540">
    <property type="entry name" value="P-loop containing nucleoside triphosphate hydrolases"/>
    <property type="match status" value="1"/>
</dbReference>
<evidence type="ECO:0000256" key="6">
    <source>
        <dbReference type="ARBA" id="ARBA00022777"/>
    </source>
</evidence>
<dbReference type="GO" id="GO:0019521">
    <property type="term" value="P:D-gluconate metabolic process"/>
    <property type="evidence" value="ECO:0007669"/>
    <property type="project" value="UniProtKB-KW"/>
</dbReference>
<evidence type="ECO:0000256" key="9">
    <source>
        <dbReference type="ARBA" id="ARBA00048090"/>
    </source>
</evidence>
<keyword evidence="6 10" id="KW-0418">Kinase</keyword>
<dbReference type="PANTHER" id="PTHR43442">
    <property type="entry name" value="GLUCONOKINASE-RELATED"/>
    <property type="match status" value="1"/>
</dbReference>
<name>A0A515DGT9_9BURK</name>
<evidence type="ECO:0000256" key="4">
    <source>
        <dbReference type="ARBA" id="ARBA00022679"/>
    </source>
</evidence>
<keyword evidence="8" id="KW-0311">Gluconate utilization</keyword>
<dbReference type="EMBL" id="CP035503">
    <property type="protein sequence ID" value="QDL39597.1"/>
    <property type="molecule type" value="Genomic_DNA"/>
</dbReference>
<dbReference type="EC" id="2.7.1.12" evidence="3 10"/>
<dbReference type="NCBIfam" id="TIGR01313">
    <property type="entry name" value="therm_gnt_kin"/>
    <property type="match status" value="1"/>
</dbReference>
<keyword evidence="12" id="KW-1185">Reference proteome</keyword>
<evidence type="ECO:0000256" key="7">
    <source>
        <dbReference type="ARBA" id="ARBA00022840"/>
    </source>
</evidence>
<evidence type="ECO:0000256" key="5">
    <source>
        <dbReference type="ARBA" id="ARBA00022741"/>
    </source>
</evidence>
<dbReference type="InterPro" id="IPR006001">
    <property type="entry name" value="Therm_gnt_kin"/>
</dbReference>
<dbReference type="GO" id="GO:0005524">
    <property type="term" value="F:ATP binding"/>
    <property type="evidence" value="ECO:0007669"/>
    <property type="project" value="UniProtKB-KW"/>
</dbReference>
<reference evidence="11 12" key="1">
    <citation type="submission" date="2019-01" db="EMBL/GenBank/DDBJ databases">
        <title>Genomic insights into a novel species Rhodoferax sp.</title>
        <authorList>
            <person name="Jin L."/>
        </authorList>
    </citation>
    <scope>NUCLEOTIDE SEQUENCE [LARGE SCALE GENOMIC DNA]</scope>
    <source>
        <strain evidence="11 12">CHu59-6-5</strain>
    </source>
</reference>
<dbReference type="Gene3D" id="3.40.50.300">
    <property type="entry name" value="P-loop containing nucleotide triphosphate hydrolases"/>
    <property type="match status" value="1"/>
</dbReference>
<dbReference type="RefSeq" id="WP_142817481.1">
    <property type="nucleotide sequence ID" value="NZ_CP035503.1"/>
</dbReference>
<dbReference type="CDD" id="cd02021">
    <property type="entry name" value="GntK"/>
    <property type="match status" value="1"/>
</dbReference>
<keyword evidence="7 10" id="KW-0067">ATP-binding</keyword>
<evidence type="ECO:0000256" key="1">
    <source>
        <dbReference type="ARBA" id="ARBA00004761"/>
    </source>
</evidence>
<evidence type="ECO:0000256" key="2">
    <source>
        <dbReference type="ARBA" id="ARBA00008420"/>
    </source>
</evidence>
<sequence length="169" mass="18152">MSAMHVVVMGVAGCGKSAVGRRMAAQLGLPLIEGDDFHPPRNIHKMEQGVPLTDRDRAGWLQALGAKLAQHPAGAVLTCSALKRAYRDTLRAAVPELRFVHLAITPAESLRRVAGRDGHFYPPSLVASQFEALQDPAEEPGVLALDATASLEELALKAVQWLKAEFNNA</sequence>
<evidence type="ECO:0000256" key="10">
    <source>
        <dbReference type="RuleBase" id="RU363066"/>
    </source>
</evidence>
<comment type="similarity">
    <text evidence="2 10">Belongs to the gluconokinase GntK/GntV family.</text>
</comment>
<evidence type="ECO:0000313" key="11">
    <source>
        <dbReference type="EMBL" id="QDL39597.1"/>
    </source>
</evidence>